<protein>
    <submittedName>
        <fullName evidence="1">LANO_0C07360g1_1</fullName>
    </submittedName>
</protein>
<accession>A0A1G4J8P7</accession>
<keyword evidence="2" id="KW-1185">Reference proteome</keyword>
<gene>
    <name evidence="1" type="ORF">LANO_0C07360G</name>
</gene>
<evidence type="ECO:0000313" key="1">
    <source>
        <dbReference type="EMBL" id="SCU86277.1"/>
    </source>
</evidence>
<evidence type="ECO:0000313" key="2">
    <source>
        <dbReference type="Proteomes" id="UP000189911"/>
    </source>
</evidence>
<reference evidence="2" key="1">
    <citation type="submission" date="2016-03" db="EMBL/GenBank/DDBJ databases">
        <authorList>
            <person name="Devillers Hugo."/>
        </authorList>
    </citation>
    <scope>NUCLEOTIDE SEQUENCE [LARGE SCALE GENOMIC DNA]</scope>
</reference>
<dbReference type="AlphaFoldDB" id="A0A1G4J8P7"/>
<dbReference type="PANTHER" id="PTHR12507">
    <property type="entry name" value="REDUCED GROWTH PHENOTYPE 1 RGP1, YEAST -RELATED"/>
    <property type="match status" value="1"/>
</dbReference>
<dbReference type="InterPro" id="IPR014848">
    <property type="entry name" value="Rgp1"/>
</dbReference>
<dbReference type="Pfam" id="PF08737">
    <property type="entry name" value="Rgp1"/>
    <property type="match status" value="1"/>
</dbReference>
<dbReference type="OrthoDB" id="1918at2759"/>
<proteinExistence type="predicted"/>
<dbReference type="EMBL" id="LT598446">
    <property type="protein sequence ID" value="SCU86277.1"/>
    <property type="molecule type" value="Genomic_DNA"/>
</dbReference>
<organism evidence="1 2">
    <name type="scientific">Lachancea nothofagi CBS 11611</name>
    <dbReference type="NCBI Taxonomy" id="1266666"/>
    <lineage>
        <taxon>Eukaryota</taxon>
        <taxon>Fungi</taxon>
        <taxon>Dikarya</taxon>
        <taxon>Ascomycota</taxon>
        <taxon>Saccharomycotina</taxon>
        <taxon>Saccharomycetes</taxon>
        <taxon>Saccharomycetales</taxon>
        <taxon>Saccharomycetaceae</taxon>
        <taxon>Lachancea</taxon>
    </lineage>
</organism>
<name>A0A1G4J8P7_9SACH</name>
<sequence>MRNHRVDTQKVAENVKLEVIYESNPCFAGESIQVLIRLRHLGSSQTRDQLIEEKLAIQREREGKVKEAEGATRAPWSVQSLWGSFNRDQRAQEEKENARVARLDRSLQFHDSVSLTSCYVQIYGLFQYDPEILNQKSFEHSVHHKLAGMGPLKISAGKGSAGEGFASLLFANLDDVARESVAESSVELVKVPTLLVPQTLVFSEILLEPGQTRTFQFKSPRLLQELTPSYQTSKQLKIQYFLNFGLTEMKQDKINPFNADFPIHLCPFIDTLGRQFTSTLDADISIMTPGRVKEIKDSQRSRRKSNSSLLLRRKSSLVSVSSLTTKKEAGLECKNLFKKLVVDHASSAELADGIEGLVDKMMECQFGVGNYDTSEEEDGDITKDQSQASVRKDAVSVRDNLNVLFRDLPDMLHSDEKTDNEHPSESADLLPQLKNLQKEYIINRNGVFVAKVALSSPFYTTSDDLDFTIHLNTEETHKISAVTASLKSFELVNPKFSTETSLSNTKQQGKTMDECRAICFEDTTTIHMKLLPQKSPNNQMTSQFKTDIFQFKWMLCLRFVLIDRLENKELLEVFYEDKNGSLLHAKQSLDGEEFVCHLPLTILPTAKNFAGW</sequence>
<dbReference type="Proteomes" id="UP000189911">
    <property type="component" value="Chromosome C"/>
</dbReference>